<organism evidence="1 2">
    <name type="scientific">Pararobbsia alpina</name>
    <dbReference type="NCBI Taxonomy" id="621374"/>
    <lineage>
        <taxon>Bacteria</taxon>
        <taxon>Pseudomonadati</taxon>
        <taxon>Pseudomonadota</taxon>
        <taxon>Betaproteobacteria</taxon>
        <taxon>Burkholderiales</taxon>
        <taxon>Burkholderiaceae</taxon>
        <taxon>Pararobbsia</taxon>
    </lineage>
</organism>
<gene>
    <name evidence="1" type="ORF">LMG28138_03892</name>
</gene>
<dbReference type="Proteomes" id="UP000494115">
    <property type="component" value="Unassembled WGS sequence"/>
</dbReference>
<dbReference type="Gene3D" id="3.30.2220.20">
    <property type="entry name" value="Phage tail assembly chaperone gp13-like"/>
    <property type="match status" value="1"/>
</dbReference>
<dbReference type="RefSeq" id="WP_175106445.1">
    <property type="nucleotide sequence ID" value="NZ_CADIKM010000021.1"/>
</dbReference>
<proteinExistence type="predicted"/>
<evidence type="ECO:0008006" key="3">
    <source>
        <dbReference type="Google" id="ProtNLM"/>
    </source>
</evidence>
<keyword evidence="2" id="KW-1185">Reference proteome</keyword>
<protein>
    <recommendedName>
        <fullName evidence="3">Phage tail protein</fullName>
    </recommendedName>
</protein>
<accession>A0A6S7D481</accession>
<dbReference type="EMBL" id="CADIKM010000021">
    <property type="protein sequence ID" value="CAB3795499.1"/>
    <property type="molecule type" value="Genomic_DNA"/>
</dbReference>
<evidence type="ECO:0000313" key="2">
    <source>
        <dbReference type="Proteomes" id="UP000494115"/>
    </source>
</evidence>
<reference evidence="1 2" key="1">
    <citation type="submission" date="2020-04" db="EMBL/GenBank/DDBJ databases">
        <authorList>
            <person name="De Canck E."/>
        </authorList>
    </citation>
    <scope>NUCLEOTIDE SEQUENCE [LARGE SCALE GENOMIC DNA]</scope>
    <source>
        <strain evidence="1 2">LMG 28138</strain>
    </source>
</reference>
<dbReference type="AlphaFoldDB" id="A0A6S7D481"/>
<name>A0A6S7D481_9BURK</name>
<dbReference type="InterPro" id="IPR038556">
    <property type="entry name" value="TAC_Gp13-like_sf"/>
</dbReference>
<sequence length="111" mass="11744">MNKEQIFAALAAEVRELEVKALGAVVRFQKFSGKARDEFFAAVRDGDKSTSNFEASIVAATVVDETGAPVFSREDLDGLRAINADALTELAMHSLSVNKIGGDAEAAAAKN</sequence>
<evidence type="ECO:0000313" key="1">
    <source>
        <dbReference type="EMBL" id="CAB3795499.1"/>
    </source>
</evidence>